<evidence type="ECO:0000313" key="3">
    <source>
        <dbReference type="Proteomes" id="UP000615446"/>
    </source>
</evidence>
<accession>A0A8H3QF74</accession>
<feature type="region of interest" description="Disordered" evidence="1">
    <location>
        <begin position="1"/>
        <end position="31"/>
    </location>
</feature>
<name>A0A8H3QF74_9GLOM</name>
<evidence type="ECO:0000313" key="2">
    <source>
        <dbReference type="EMBL" id="GES78590.1"/>
    </source>
</evidence>
<dbReference type="OrthoDB" id="2416077at2759"/>
<sequence>MTREWGNGKEQEKKKRRNGNGNGEENRNRNIGKGRDYIRSLDIKIRSKDMFWKYITKTWNETTLETCIKLIEIMSERVEDIIKAKEDYT</sequence>
<dbReference type="EMBL" id="BLAL01000040">
    <property type="protein sequence ID" value="GES78590.1"/>
    <property type="molecule type" value="Genomic_DNA"/>
</dbReference>
<reference evidence="2" key="1">
    <citation type="submission" date="2019-10" db="EMBL/GenBank/DDBJ databases">
        <title>Conservation and host-specific expression of non-tandemly repeated heterogenous ribosome RNA gene in arbuscular mycorrhizal fungi.</title>
        <authorList>
            <person name="Maeda T."/>
            <person name="Kobayashi Y."/>
            <person name="Nakagawa T."/>
            <person name="Ezawa T."/>
            <person name="Yamaguchi K."/>
            <person name="Bino T."/>
            <person name="Nishimoto Y."/>
            <person name="Shigenobu S."/>
            <person name="Kawaguchi M."/>
        </authorList>
    </citation>
    <scope>NUCLEOTIDE SEQUENCE</scope>
    <source>
        <strain evidence="2">HR1</strain>
    </source>
</reference>
<dbReference type="Proteomes" id="UP000615446">
    <property type="component" value="Unassembled WGS sequence"/>
</dbReference>
<feature type="compositionally biased region" description="Basic and acidic residues" evidence="1">
    <location>
        <begin position="1"/>
        <end position="13"/>
    </location>
</feature>
<organism evidence="2 3">
    <name type="scientific">Rhizophagus clarus</name>
    <dbReference type="NCBI Taxonomy" id="94130"/>
    <lineage>
        <taxon>Eukaryota</taxon>
        <taxon>Fungi</taxon>
        <taxon>Fungi incertae sedis</taxon>
        <taxon>Mucoromycota</taxon>
        <taxon>Glomeromycotina</taxon>
        <taxon>Glomeromycetes</taxon>
        <taxon>Glomerales</taxon>
        <taxon>Glomeraceae</taxon>
        <taxon>Rhizophagus</taxon>
    </lineage>
</organism>
<comment type="caution">
    <text evidence="2">The sequence shown here is derived from an EMBL/GenBank/DDBJ whole genome shotgun (WGS) entry which is preliminary data.</text>
</comment>
<gene>
    <name evidence="2" type="ORF">RCL2_000590700</name>
</gene>
<evidence type="ECO:0000256" key="1">
    <source>
        <dbReference type="SAM" id="MobiDB-lite"/>
    </source>
</evidence>
<protein>
    <submittedName>
        <fullName evidence="2">Uncharacterized protein</fullName>
    </submittedName>
</protein>
<proteinExistence type="predicted"/>
<dbReference type="AlphaFoldDB" id="A0A8H3QF74"/>